<feature type="domain" description="Flagellin N-terminal" evidence="5">
    <location>
        <begin position="4"/>
        <end position="130"/>
    </location>
</feature>
<sequence length="486" mass="51822">MASIHTNLTALTTQRQLGNNQSSLRSAMERLSSGLRINGAKDDAAGQAIANRMETNLRANDAVSQGLNDGIGLMQTAEGGLEGINALLQRGRQLAVQAASDTLSSGDRSAIHNEFLEIAEEVDRLAMDTQTFEKHPLAPEAQRQEVTELGNTQTIKNALQVPKGDWDNGRTSGTDPIGFIPTGTTGLVIEIDSLGADDDIQLFTRDGTHLVGTPLVEGDPAGTDSTWTARGITTEQDAENQLINETNGFSDDAAYDGSVLFHNTSDYDSSGGTTRTVAGMQVTYSGDGDWHDTSINDGSNDLDSDGNPTRIERVVIEEVKEPLFLAIMGSGSYNMRVDWDSMPDGPPKHPTSTPTDIVMSAGHGDKADMLTIEPTPADSQTLGIDQISLSTSEGASAALSTFDNALGMVDEYRSYYGSLNNRFDGAIENLEQQSTNTAAAQSRIMDADYGRETSQMVRSQILQQAGTAALAQANQAPQTVLSLLND</sequence>
<evidence type="ECO:0000256" key="2">
    <source>
        <dbReference type="ARBA" id="ARBA00022525"/>
    </source>
</evidence>
<comment type="subcellular location">
    <subcellularLocation>
        <location evidence="4">Secreted</location>
    </subcellularLocation>
    <subcellularLocation>
        <location evidence="4">Bacterial flagellum</location>
    </subcellularLocation>
</comment>
<keyword evidence="7" id="KW-0966">Cell projection</keyword>
<dbReference type="Gene3D" id="6.10.10.10">
    <property type="entry name" value="Flagellar export chaperone, C-terminal domain"/>
    <property type="match status" value="1"/>
</dbReference>
<evidence type="ECO:0000259" key="5">
    <source>
        <dbReference type="Pfam" id="PF00669"/>
    </source>
</evidence>
<dbReference type="RefSeq" id="WP_346063306.1">
    <property type="nucleotide sequence ID" value="NZ_BAAADR010000017.1"/>
</dbReference>
<dbReference type="PANTHER" id="PTHR42792:SF2">
    <property type="entry name" value="FLAGELLIN"/>
    <property type="match status" value="1"/>
</dbReference>
<dbReference type="Gene3D" id="1.20.1330.10">
    <property type="entry name" value="f41 fragment of flagellin, N-terminal domain"/>
    <property type="match status" value="2"/>
</dbReference>
<dbReference type="PANTHER" id="PTHR42792">
    <property type="entry name" value="FLAGELLIN"/>
    <property type="match status" value="1"/>
</dbReference>
<keyword evidence="7" id="KW-0282">Flagellum</keyword>
<dbReference type="EMBL" id="JBHSZP010000028">
    <property type="protein sequence ID" value="MFC7090807.1"/>
    <property type="molecule type" value="Genomic_DNA"/>
</dbReference>
<dbReference type="Pfam" id="PF00700">
    <property type="entry name" value="Flagellin_C"/>
    <property type="match status" value="1"/>
</dbReference>
<gene>
    <name evidence="7" type="ORF">ACFQH5_14735</name>
</gene>
<evidence type="ECO:0000256" key="4">
    <source>
        <dbReference type="RuleBase" id="RU362073"/>
    </source>
</evidence>
<protein>
    <recommendedName>
        <fullName evidence="4">Flagellin</fullName>
    </recommendedName>
</protein>
<keyword evidence="3 4" id="KW-0975">Bacterial flagellum</keyword>
<dbReference type="Pfam" id="PF00669">
    <property type="entry name" value="Flagellin_N"/>
    <property type="match status" value="1"/>
</dbReference>
<accession>A0ABW2F1N0</accession>
<evidence type="ECO:0000256" key="3">
    <source>
        <dbReference type="ARBA" id="ARBA00023143"/>
    </source>
</evidence>
<dbReference type="PRINTS" id="PR00207">
    <property type="entry name" value="FLAGELLIN"/>
</dbReference>
<dbReference type="Gene3D" id="6.10.280.190">
    <property type="match status" value="1"/>
</dbReference>
<dbReference type="InterPro" id="IPR001492">
    <property type="entry name" value="Flagellin"/>
</dbReference>
<dbReference type="Proteomes" id="UP001596411">
    <property type="component" value="Unassembled WGS sequence"/>
</dbReference>
<evidence type="ECO:0000313" key="7">
    <source>
        <dbReference type="EMBL" id="MFC7090807.1"/>
    </source>
</evidence>
<dbReference type="InterPro" id="IPR046358">
    <property type="entry name" value="Flagellin_C"/>
</dbReference>
<evidence type="ECO:0000256" key="1">
    <source>
        <dbReference type="ARBA" id="ARBA00005709"/>
    </source>
</evidence>
<feature type="domain" description="Flagellin C-terminal" evidence="6">
    <location>
        <begin position="401"/>
        <end position="484"/>
    </location>
</feature>
<keyword evidence="7" id="KW-0969">Cilium</keyword>
<reference evidence="8" key="1">
    <citation type="journal article" date="2019" name="Int. J. Syst. Evol. Microbiol.">
        <title>The Global Catalogue of Microorganisms (GCM) 10K type strain sequencing project: providing services to taxonomists for standard genome sequencing and annotation.</title>
        <authorList>
            <consortium name="The Broad Institute Genomics Platform"/>
            <consortium name="The Broad Institute Genome Sequencing Center for Infectious Disease"/>
            <person name="Wu L."/>
            <person name="Ma J."/>
        </authorList>
    </citation>
    <scope>NUCLEOTIDE SEQUENCE [LARGE SCALE GENOMIC DNA]</scope>
    <source>
        <strain evidence="8">CGMCC 1.13666</strain>
    </source>
</reference>
<evidence type="ECO:0000259" key="6">
    <source>
        <dbReference type="Pfam" id="PF00700"/>
    </source>
</evidence>
<organism evidence="7 8">
    <name type="scientific">Halomonas salifodinae</name>
    <dbReference type="NCBI Taxonomy" id="438745"/>
    <lineage>
        <taxon>Bacteria</taxon>
        <taxon>Pseudomonadati</taxon>
        <taxon>Pseudomonadota</taxon>
        <taxon>Gammaproteobacteria</taxon>
        <taxon>Oceanospirillales</taxon>
        <taxon>Halomonadaceae</taxon>
        <taxon>Halomonas</taxon>
    </lineage>
</organism>
<dbReference type="InterPro" id="IPR001029">
    <property type="entry name" value="Flagellin_N"/>
</dbReference>
<evidence type="ECO:0000313" key="8">
    <source>
        <dbReference type="Proteomes" id="UP001596411"/>
    </source>
</evidence>
<comment type="caution">
    <text evidence="7">The sequence shown here is derived from an EMBL/GenBank/DDBJ whole genome shotgun (WGS) entry which is preliminary data.</text>
</comment>
<comment type="similarity">
    <text evidence="1 4">Belongs to the bacterial flagellin family.</text>
</comment>
<dbReference type="SUPFAM" id="SSF64518">
    <property type="entry name" value="Phase 1 flagellin"/>
    <property type="match status" value="1"/>
</dbReference>
<comment type="function">
    <text evidence="4">Flagellin is the subunit protein which polymerizes to form the filaments of bacterial flagella.</text>
</comment>
<keyword evidence="8" id="KW-1185">Reference proteome</keyword>
<proteinExistence type="inferred from homology"/>
<dbReference type="InterPro" id="IPR042187">
    <property type="entry name" value="Flagellin_C_sub2"/>
</dbReference>
<name>A0ABW2F1N0_9GAMM</name>
<keyword evidence="2 4" id="KW-0964">Secreted</keyword>